<evidence type="ECO:0000256" key="3">
    <source>
        <dbReference type="ARBA" id="ARBA00022777"/>
    </source>
</evidence>
<dbReference type="Gene3D" id="2.60.200.40">
    <property type="match status" value="1"/>
</dbReference>
<protein>
    <submittedName>
        <fullName evidence="7">Diacylglycerol kinase family enzyme</fullName>
    </submittedName>
</protein>
<keyword evidence="7" id="KW-0614">Plasmid</keyword>
<evidence type="ECO:0000256" key="1">
    <source>
        <dbReference type="ARBA" id="ARBA00022679"/>
    </source>
</evidence>
<evidence type="ECO:0000256" key="4">
    <source>
        <dbReference type="ARBA" id="ARBA00022840"/>
    </source>
</evidence>
<name>Q1J2K2_DEIGD</name>
<sequence length="335" mass="34889">MPRSKGPVATPSPGPTPRGKVRDDEPAWGWSPTSDGPPMTNPDRGLKLLINANARRGRTAAPAAATALAAAGVHATPLLVDNFAMTEQLLRAEVARGTPCVVVGGGDGTLSHAANILRGTGTALGILPLGTGNTFARSVGVPLDLPGAARVIAEGRTVAVDVGLLNGRAFLNSVALGLSAQIARSLTENLKRRLGLLAWPVMGLQVLGRHRPLDLCLTSDQGSWQLRTHQLLVANGRYVAGPLRAAADASVTDQQLDVLVFGQGRLISLLRAGLGWTLGQPVLHVATGHLTVQLQGETTWASVDGEVTRLRTLALAVEAGSLLVRVPANFEARQV</sequence>
<dbReference type="eggNOG" id="COG1597">
    <property type="taxonomic scope" value="Bacteria"/>
</dbReference>
<dbReference type="Proteomes" id="UP000002431">
    <property type="component" value="Plasmid pDGEO01"/>
</dbReference>
<dbReference type="HOGENOM" id="CLU_045532_5_1_0"/>
<dbReference type="PANTHER" id="PTHR12358:SF54">
    <property type="entry name" value="SPHINGOSINE KINASE RELATED PROTEIN"/>
    <property type="match status" value="1"/>
</dbReference>
<evidence type="ECO:0000313" key="8">
    <source>
        <dbReference type="Proteomes" id="UP000002431"/>
    </source>
</evidence>
<keyword evidence="3 7" id="KW-0418">Kinase</keyword>
<dbReference type="SUPFAM" id="SSF111331">
    <property type="entry name" value="NAD kinase/diacylglycerol kinase-like"/>
    <property type="match status" value="1"/>
</dbReference>
<evidence type="ECO:0000256" key="5">
    <source>
        <dbReference type="SAM" id="MobiDB-lite"/>
    </source>
</evidence>
<dbReference type="InterPro" id="IPR005218">
    <property type="entry name" value="Diacylglycerol/lipid_kinase"/>
</dbReference>
<dbReference type="Pfam" id="PF19279">
    <property type="entry name" value="YegS_C"/>
    <property type="match status" value="1"/>
</dbReference>
<accession>Q1J2K2</accession>
<dbReference type="Gene3D" id="3.40.50.10330">
    <property type="entry name" value="Probable inorganic polyphosphate/atp-NAD kinase, domain 1"/>
    <property type="match status" value="1"/>
</dbReference>
<dbReference type="EMBL" id="CP000358">
    <property type="protein sequence ID" value="ABF44282.1"/>
    <property type="molecule type" value="Genomic_DNA"/>
</dbReference>
<dbReference type="KEGG" id="dge:Dgeo_2853"/>
<gene>
    <name evidence="7" type="ordered locus">Dgeo_2853</name>
</gene>
<keyword evidence="4" id="KW-0067">ATP-binding</keyword>
<dbReference type="InterPro" id="IPR001206">
    <property type="entry name" value="Diacylglycerol_kinase_cat_dom"/>
</dbReference>
<evidence type="ECO:0000256" key="2">
    <source>
        <dbReference type="ARBA" id="ARBA00022741"/>
    </source>
</evidence>
<dbReference type="GO" id="GO:0005524">
    <property type="term" value="F:ATP binding"/>
    <property type="evidence" value="ECO:0007669"/>
    <property type="project" value="UniProtKB-KW"/>
</dbReference>
<feature type="region of interest" description="Disordered" evidence="5">
    <location>
        <begin position="1"/>
        <end position="44"/>
    </location>
</feature>
<reference evidence="7" key="1">
    <citation type="submission" date="2006-04" db="EMBL/GenBank/DDBJ databases">
        <title>Complete sequence of plasmid1 pDGEO01 of Deinococcus geothermalis DSM 11300.</title>
        <authorList>
            <consortium name="US DOE Joint Genome Institute"/>
            <person name="Copeland A."/>
            <person name="Lucas S."/>
            <person name="Lapidus A."/>
            <person name="Barry K."/>
            <person name="Detter J.C."/>
            <person name="Glavina del Rio T."/>
            <person name="Hammon N."/>
            <person name="Israni S."/>
            <person name="Dalin E."/>
            <person name="Tice H."/>
            <person name="Pitluck S."/>
            <person name="Brettin T."/>
            <person name="Bruce D."/>
            <person name="Han C."/>
            <person name="Tapia R."/>
            <person name="Saunders E."/>
            <person name="Gilna P."/>
            <person name="Schmutz J."/>
            <person name="Larimer F."/>
            <person name="Land M."/>
            <person name="Hauser L."/>
            <person name="Kyrpides N."/>
            <person name="Kim E."/>
            <person name="Daly M.J."/>
            <person name="Fredrickson J.K."/>
            <person name="Makarova K.S."/>
            <person name="Gaidamakova E.K."/>
            <person name="Zhai M."/>
            <person name="Richardson P."/>
        </authorList>
    </citation>
    <scope>NUCLEOTIDE SEQUENCE</scope>
    <source>
        <strain evidence="7">DSM 11300</strain>
        <plasmid evidence="7">pDGEO01</plasmid>
    </source>
</reference>
<dbReference type="NCBIfam" id="TIGR00147">
    <property type="entry name" value="YegS/Rv2252/BmrU family lipid kinase"/>
    <property type="match status" value="1"/>
</dbReference>
<proteinExistence type="predicted"/>
<dbReference type="GO" id="GO:0016301">
    <property type="term" value="F:kinase activity"/>
    <property type="evidence" value="ECO:0007669"/>
    <property type="project" value="UniProtKB-KW"/>
</dbReference>
<dbReference type="PROSITE" id="PS50146">
    <property type="entry name" value="DAGK"/>
    <property type="match status" value="1"/>
</dbReference>
<evidence type="ECO:0000313" key="7">
    <source>
        <dbReference type="EMBL" id="ABF44282.1"/>
    </source>
</evidence>
<feature type="domain" description="DAGKc" evidence="6">
    <location>
        <begin position="41"/>
        <end position="169"/>
    </location>
</feature>
<dbReference type="Pfam" id="PF00781">
    <property type="entry name" value="DAGK_cat"/>
    <property type="match status" value="1"/>
</dbReference>
<dbReference type="PANTHER" id="PTHR12358">
    <property type="entry name" value="SPHINGOSINE KINASE"/>
    <property type="match status" value="1"/>
</dbReference>
<dbReference type="InterPro" id="IPR016064">
    <property type="entry name" value="NAD/diacylglycerol_kinase_sf"/>
</dbReference>
<dbReference type="SMART" id="SM00046">
    <property type="entry name" value="DAGKc"/>
    <property type="match status" value="1"/>
</dbReference>
<evidence type="ECO:0000259" key="6">
    <source>
        <dbReference type="PROSITE" id="PS50146"/>
    </source>
</evidence>
<organism evidence="7 8">
    <name type="scientific">Deinococcus geothermalis (strain DSM 11300 / CIP 105573 / AG-3a)</name>
    <dbReference type="NCBI Taxonomy" id="319795"/>
    <lineage>
        <taxon>Bacteria</taxon>
        <taxon>Thermotogati</taxon>
        <taxon>Deinococcota</taxon>
        <taxon>Deinococci</taxon>
        <taxon>Deinococcales</taxon>
        <taxon>Deinococcaceae</taxon>
        <taxon>Deinococcus</taxon>
    </lineage>
</organism>
<dbReference type="AlphaFoldDB" id="Q1J2K2"/>
<keyword evidence="8" id="KW-1185">Reference proteome</keyword>
<dbReference type="InterPro" id="IPR017438">
    <property type="entry name" value="ATP-NAD_kinase_N"/>
</dbReference>
<keyword evidence="2" id="KW-0547">Nucleotide-binding</keyword>
<dbReference type="GO" id="GO:0008654">
    <property type="term" value="P:phospholipid biosynthetic process"/>
    <property type="evidence" value="ECO:0007669"/>
    <property type="project" value="InterPro"/>
</dbReference>
<dbReference type="InterPro" id="IPR050187">
    <property type="entry name" value="Lipid_Phosphate_FormReg"/>
</dbReference>
<keyword evidence="1" id="KW-0808">Transferase</keyword>
<geneLocation type="plasmid" evidence="7 8">
    <name>pDGEO01</name>
</geneLocation>
<dbReference type="InterPro" id="IPR045540">
    <property type="entry name" value="YegS/DAGK_C"/>
</dbReference>